<name>A0ABT2QMX7_9STAP</name>
<feature type="transmembrane region" description="Helical" evidence="1">
    <location>
        <begin position="155"/>
        <end position="176"/>
    </location>
</feature>
<dbReference type="InterPro" id="IPR003675">
    <property type="entry name" value="Rce1/LyrA-like_dom"/>
</dbReference>
<comment type="caution">
    <text evidence="3">The sequence shown here is derived from an EMBL/GenBank/DDBJ whole genome shotgun (WGS) entry which is preliminary data.</text>
</comment>
<feature type="domain" description="CAAX prenyl protease 2/Lysostaphin resistance protein A-like" evidence="2">
    <location>
        <begin position="158"/>
        <end position="249"/>
    </location>
</feature>
<evidence type="ECO:0000313" key="4">
    <source>
        <dbReference type="Proteomes" id="UP001209553"/>
    </source>
</evidence>
<dbReference type="Pfam" id="PF02517">
    <property type="entry name" value="Rce1-like"/>
    <property type="match status" value="1"/>
</dbReference>
<reference evidence="3 4" key="1">
    <citation type="journal article" date="2023" name="Int. J. Syst. Evol. Microbiol.">
        <title>Streptococcus sciuri sp. nov., Staphylococcus marylandisciuri sp. nov. and Staphylococcus americanisciuri sp. nov., isolated from faeces of eastern grey squirrel (Sciurus carolinensis).</title>
        <authorList>
            <person name="Volokhov D.V."/>
            <person name="Zagorodnyaya T.A."/>
            <person name="Furtak V.A."/>
            <person name="Nattanmai G."/>
            <person name="Randall L."/>
            <person name="Jose S."/>
            <person name="Gao Y."/>
            <person name="Eisenberg T."/>
            <person name="Delmonte P."/>
            <person name="Blom J."/>
            <person name="Mitchell K.K."/>
        </authorList>
    </citation>
    <scope>NUCLEOTIDE SEQUENCE [LARGE SCALE GENOMIC DNA]</scope>
    <source>
        <strain evidence="3 4">SQ8-PEA</strain>
    </source>
</reference>
<keyword evidence="3" id="KW-0378">Hydrolase</keyword>
<dbReference type="EMBL" id="JAOPKZ010000002">
    <property type="protein sequence ID" value="MCU5745316.1"/>
    <property type="molecule type" value="Genomic_DNA"/>
</dbReference>
<dbReference type="PANTHER" id="PTHR36435">
    <property type="entry name" value="SLR1288 PROTEIN"/>
    <property type="match status" value="1"/>
</dbReference>
<organism evidence="3 4">
    <name type="scientific">Staphylococcus marylandisciuri</name>
    <dbReference type="NCBI Taxonomy" id="2981529"/>
    <lineage>
        <taxon>Bacteria</taxon>
        <taxon>Bacillati</taxon>
        <taxon>Bacillota</taxon>
        <taxon>Bacilli</taxon>
        <taxon>Bacillales</taxon>
        <taxon>Staphylococcaceae</taxon>
        <taxon>Staphylococcus</taxon>
    </lineage>
</organism>
<evidence type="ECO:0000313" key="3">
    <source>
        <dbReference type="EMBL" id="MCU5745316.1"/>
    </source>
</evidence>
<feature type="transmembrane region" description="Helical" evidence="1">
    <location>
        <begin position="27"/>
        <end position="51"/>
    </location>
</feature>
<dbReference type="PANTHER" id="PTHR36435:SF1">
    <property type="entry name" value="CAAX AMINO TERMINAL PROTEASE FAMILY PROTEIN"/>
    <property type="match status" value="1"/>
</dbReference>
<dbReference type="Proteomes" id="UP001209553">
    <property type="component" value="Unassembled WGS sequence"/>
</dbReference>
<gene>
    <name evidence="3" type="ORF">N9R04_01095</name>
</gene>
<keyword evidence="3" id="KW-0645">Protease</keyword>
<feature type="transmembrane region" description="Helical" evidence="1">
    <location>
        <begin position="188"/>
        <end position="207"/>
    </location>
</feature>
<feature type="transmembrane region" description="Helical" evidence="1">
    <location>
        <begin position="236"/>
        <end position="256"/>
    </location>
</feature>
<keyword evidence="1" id="KW-1133">Transmembrane helix</keyword>
<keyword evidence="4" id="KW-1185">Reference proteome</keyword>
<protein>
    <submittedName>
        <fullName evidence="3">CPBP family intramembrane metalloprotease</fullName>
    </submittedName>
</protein>
<keyword evidence="1" id="KW-0472">Membrane</keyword>
<evidence type="ECO:0000256" key="1">
    <source>
        <dbReference type="SAM" id="Phobius"/>
    </source>
</evidence>
<feature type="transmembrane region" description="Helical" evidence="1">
    <location>
        <begin position="63"/>
        <end position="86"/>
    </location>
</feature>
<dbReference type="GO" id="GO:0008237">
    <property type="term" value="F:metallopeptidase activity"/>
    <property type="evidence" value="ECO:0007669"/>
    <property type="project" value="UniProtKB-KW"/>
</dbReference>
<keyword evidence="3" id="KW-0482">Metalloprotease</keyword>
<dbReference type="RefSeq" id="WP_262853745.1">
    <property type="nucleotide sequence ID" value="NZ_JAOPKZ010000002.1"/>
</dbReference>
<proteinExistence type="predicted"/>
<feature type="transmembrane region" description="Helical" evidence="1">
    <location>
        <begin position="213"/>
        <end position="229"/>
    </location>
</feature>
<feature type="transmembrane region" description="Helical" evidence="1">
    <location>
        <begin position="106"/>
        <end position="125"/>
    </location>
</feature>
<keyword evidence="1" id="KW-0812">Transmembrane</keyword>
<dbReference type="InterPro" id="IPR052710">
    <property type="entry name" value="CAAX_protease"/>
</dbReference>
<accession>A0ABT2QMX7</accession>
<sequence length="259" mass="29771">MFKTKKHKAPSKIYSFWQASSMVKRDYWLIPLYFIVPAIVELVIKLLFSIFIPEFNQSGEDSIVSNTASLIADTLGLLLILLVFYLMHRRHHLLKVARQRFKAVRYYIFLIVVTYIITILLETGYDWLTQFLPKSLQFNETQNEESVNQLFHVGWLMPITVINVAIITPFVEELIFRHLIIHELGKKITYQVAAALSVFLFTSVHVIGATSPFEFGSYLFIAIGIVFVYMKSERNLAVSITFHMLCNLIASIANIVNGS</sequence>
<evidence type="ECO:0000259" key="2">
    <source>
        <dbReference type="Pfam" id="PF02517"/>
    </source>
</evidence>